<gene>
    <name evidence="1" type="ORF">FEZ33_12000</name>
</gene>
<organism evidence="1 2">
    <name type="scientific">Ruoffia tabacinasalis</name>
    <dbReference type="NCBI Taxonomy" id="87458"/>
    <lineage>
        <taxon>Bacteria</taxon>
        <taxon>Bacillati</taxon>
        <taxon>Bacillota</taxon>
        <taxon>Bacilli</taxon>
        <taxon>Lactobacillales</taxon>
        <taxon>Aerococcaceae</taxon>
        <taxon>Ruoffia</taxon>
    </lineage>
</organism>
<dbReference type="Pfam" id="PF20310">
    <property type="entry name" value="HTH_Tnp_2"/>
    <property type="match status" value="1"/>
</dbReference>
<comment type="caution">
    <text evidence="1">The sequence shown here is derived from an EMBL/GenBank/DDBJ whole genome shotgun (WGS) entry which is preliminary data.</text>
</comment>
<sequence>MGKYSPEEVQILSTSPYIDSVSERSVLYGDVFKQEFYLLTKQGHQPKEIFRSLGIDPLIVGDNAIRVFTQKMKHYQPKLNEDGDMIALSPSYVDLKKEI</sequence>
<dbReference type="OrthoDB" id="1652943at2"/>
<evidence type="ECO:0000313" key="2">
    <source>
        <dbReference type="Proteomes" id="UP000306420"/>
    </source>
</evidence>
<name>A0A5R9DSH6_9LACT</name>
<evidence type="ECO:0000313" key="1">
    <source>
        <dbReference type="EMBL" id="TLQ38293.1"/>
    </source>
</evidence>
<dbReference type="RefSeq" id="WP_138405592.1">
    <property type="nucleotide sequence ID" value="NZ_VBSP01000086.1"/>
</dbReference>
<dbReference type="InterPro" id="IPR046929">
    <property type="entry name" value="HTH_Tnp"/>
</dbReference>
<dbReference type="AlphaFoldDB" id="A0A5R9DSH6"/>
<dbReference type="Proteomes" id="UP000306420">
    <property type="component" value="Unassembled WGS sequence"/>
</dbReference>
<protein>
    <submittedName>
        <fullName evidence="1">Uncharacterized protein</fullName>
    </submittedName>
</protein>
<dbReference type="EMBL" id="VBSP01000086">
    <property type="protein sequence ID" value="TLQ38293.1"/>
    <property type="molecule type" value="Genomic_DNA"/>
</dbReference>
<proteinExistence type="predicted"/>
<accession>A0A5R9DSH6</accession>
<reference evidence="1 2" key="1">
    <citation type="submission" date="2019-05" db="EMBL/GenBank/DDBJ databases">
        <title>The metagenome of a microbial culture collection derived from dairy environment covers the genomic content of the human microbiome.</title>
        <authorList>
            <person name="Roder T."/>
            <person name="Wuthrich D."/>
            <person name="Sattari Z."/>
            <person name="Von Ah U."/>
            <person name="Bar C."/>
            <person name="Ronchi F."/>
            <person name="Macpherson A.J."/>
            <person name="Ganal-Vonarburg S.C."/>
            <person name="Bruggmann R."/>
            <person name="Vergeres G."/>
        </authorList>
    </citation>
    <scope>NUCLEOTIDE SEQUENCE [LARGE SCALE GENOMIC DNA]</scope>
    <source>
        <strain evidence="1 2">FAM 24227</strain>
    </source>
</reference>